<feature type="signal peptide" evidence="1">
    <location>
        <begin position="1"/>
        <end position="21"/>
    </location>
</feature>
<dbReference type="Proteomes" id="UP000006755">
    <property type="component" value="Unassembled WGS sequence"/>
</dbReference>
<comment type="caution">
    <text evidence="3">The sequence shown here is derived from an EMBL/GenBank/DDBJ whole genome shotgun (WGS) entry which is preliminary data.</text>
</comment>
<sequence>MKFIKPILLASTLLLSHQALADDAAKQEAERLLEIIHMDKVLSGSIEQMLDMQLAQSPALQPYKAVMMSFMQKYMSYESVKPDMVRLYSDAFSASELKELNAFYSTPTGQKTIEQLPQLMSKGAQLGYERVQAHSDELRQMIQAESERLQALEGGKTGG</sequence>
<evidence type="ECO:0000256" key="1">
    <source>
        <dbReference type="SAM" id="SignalP"/>
    </source>
</evidence>
<feature type="domain" description="DUF2059" evidence="2">
    <location>
        <begin position="80"/>
        <end position="135"/>
    </location>
</feature>
<dbReference type="RefSeq" id="WP_008485834.1">
    <property type="nucleotide sequence ID" value="NZ_AMRI01000023.1"/>
</dbReference>
<evidence type="ECO:0000313" key="4">
    <source>
        <dbReference type="Proteomes" id="UP000006755"/>
    </source>
</evidence>
<dbReference type="STRING" id="745411.B3C1_14897"/>
<dbReference type="AlphaFoldDB" id="K2IHL1"/>
<organism evidence="3 4">
    <name type="scientific">Gallaecimonas xiamenensis 3-C-1</name>
    <dbReference type="NCBI Taxonomy" id="745411"/>
    <lineage>
        <taxon>Bacteria</taxon>
        <taxon>Pseudomonadati</taxon>
        <taxon>Pseudomonadota</taxon>
        <taxon>Gammaproteobacteria</taxon>
        <taxon>Enterobacterales</taxon>
        <taxon>Gallaecimonadaceae</taxon>
        <taxon>Gallaecimonas</taxon>
    </lineage>
</organism>
<keyword evidence="4" id="KW-1185">Reference proteome</keyword>
<evidence type="ECO:0000313" key="3">
    <source>
        <dbReference type="EMBL" id="EKE69591.1"/>
    </source>
</evidence>
<keyword evidence="1" id="KW-0732">Signal</keyword>
<proteinExistence type="predicted"/>
<feature type="chain" id="PRO_5003858828" description="DUF2059 domain-containing protein" evidence="1">
    <location>
        <begin position="22"/>
        <end position="159"/>
    </location>
</feature>
<dbReference type="Pfam" id="PF09832">
    <property type="entry name" value="DUF2059"/>
    <property type="match status" value="1"/>
</dbReference>
<dbReference type="InterPro" id="IPR018637">
    <property type="entry name" value="DUF2059"/>
</dbReference>
<name>K2IHL1_9GAMM</name>
<reference evidence="3 4" key="1">
    <citation type="journal article" date="2012" name="J. Bacteriol.">
        <title>Genome Sequence of Gallaecimonas xiamenensis Type Strain 3-C-1.</title>
        <authorList>
            <person name="Lai Q."/>
            <person name="Wang L."/>
            <person name="Wang W."/>
            <person name="Shao Z."/>
        </authorList>
    </citation>
    <scope>NUCLEOTIDE SEQUENCE [LARGE SCALE GENOMIC DNA]</scope>
    <source>
        <strain evidence="3 4">3-C-1</strain>
    </source>
</reference>
<dbReference type="EMBL" id="AMRI01000023">
    <property type="protein sequence ID" value="EKE69591.1"/>
    <property type="molecule type" value="Genomic_DNA"/>
</dbReference>
<dbReference type="eggNOG" id="COG3184">
    <property type="taxonomic scope" value="Bacteria"/>
</dbReference>
<gene>
    <name evidence="3" type="ORF">B3C1_14897</name>
</gene>
<protein>
    <recommendedName>
        <fullName evidence="2">DUF2059 domain-containing protein</fullName>
    </recommendedName>
</protein>
<accession>K2IHL1</accession>
<evidence type="ECO:0000259" key="2">
    <source>
        <dbReference type="Pfam" id="PF09832"/>
    </source>
</evidence>